<dbReference type="Proteomes" id="UP001596233">
    <property type="component" value="Unassembled WGS sequence"/>
</dbReference>
<proteinExistence type="predicted"/>
<dbReference type="EMBL" id="JBHSTE010000003">
    <property type="protein sequence ID" value="MFC6332993.1"/>
    <property type="molecule type" value="Genomic_DNA"/>
</dbReference>
<keyword evidence="1" id="KW-0472">Membrane</keyword>
<sequence length="143" mass="16590">MHFTYRKLMVLVSILFLILITVMLMLFNNRYYLPPLPFDNLSKKEVYQTARDNSGMTYLTTNRGHNWYIVRGNALDGSNELIAQLKQQGYTFKEQMGAAYMFASPDESETLIVSSQMWTGKFVLFQLPEEIRLKKANVGESEE</sequence>
<dbReference type="RefSeq" id="WP_379233994.1">
    <property type="nucleotide sequence ID" value="NZ_JBHSTE010000003.1"/>
</dbReference>
<name>A0ABW1V5W5_9BACL</name>
<comment type="caution">
    <text evidence="2">The sequence shown here is derived from an EMBL/GenBank/DDBJ whole genome shotgun (WGS) entry which is preliminary data.</text>
</comment>
<organism evidence="2 3">
    <name type="scientific">Paenibacillus septentrionalis</name>
    <dbReference type="NCBI Taxonomy" id="429342"/>
    <lineage>
        <taxon>Bacteria</taxon>
        <taxon>Bacillati</taxon>
        <taxon>Bacillota</taxon>
        <taxon>Bacilli</taxon>
        <taxon>Bacillales</taxon>
        <taxon>Paenibacillaceae</taxon>
        <taxon>Paenibacillus</taxon>
    </lineage>
</organism>
<protein>
    <submittedName>
        <fullName evidence="2">Uncharacterized protein</fullName>
    </submittedName>
</protein>
<keyword evidence="1" id="KW-0812">Transmembrane</keyword>
<feature type="transmembrane region" description="Helical" evidence="1">
    <location>
        <begin position="7"/>
        <end position="27"/>
    </location>
</feature>
<accession>A0ABW1V5W5</accession>
<keyword evidence="1" id="KW-1133">Transmembrane helix</keyword>
<evidence type="ECO:0000313" key="2">
    <source>
        <dbReference type="EMBL" id="MFC6332993.1"/>
    </source>
</evidence>
<keyword evidence="3" id="KW-1185">Reference proteome</keyword>
<gene>
    <name evidence="2" type="ORF">ACFP56_10195</name>
</gene>
<evidence type="ECO:0000313" key="3">
    <source>
        <dbReference type="Proteomes" id="UP001596233"/>
    </source>
</evidence>
<evidence type="ECO:0000256" key="1">
    <source>
        <dbReference type="SAM" id="Phobius"/>
    </source>
</evidence>
<reference evidence="3" key="1">
    <citation type="journal article" date="2019" name="Int. J. Syst. Evol. Microbiol.">
        <title>The Global Catalogue of Microorganisms (GCM) 10K type strain sequencing project: providing services to taxonomists for standard genome sequencing and annotation.</title>
        <authorList>
            <consortium name="The Broad Institute Genomics Platform"/>
            <consortium name="The Broad Institute Genome Sequencing Center for Infectious Disease"/>
            <person name="Wu L."/>
            <person name="Ma J."/>
        </authorList>
    </citation>
    <scope>NUCLEOTIDE SEQUENCE [LARGE SCALE GENOMIC DNA]</scope>
    <source>
        <strain evidence="3">PCU 280</strain>
    </source>
</reference>